<dbReference type="EMBL" id="JBBAXC010000020">
    <property type="protein sequence ID" value="MEI5909148.1"/>
    <property type="molecule type" value="Genomic_DNA"/>
</dbReference>
<organism evidence="1 2">
    <name type="scientific">Bacillus spongiae</name>
    <dbReference type="NCBI Taxonomy" id="2683610"/>
    <lineage>
        <taxon>Bacteria</taxon>
        <taxon>Bacillati</taxon>
        <taxon>Bacillota</taxon>
        <taxon>Bacilli</taxon>
        <taxon>Bacillales</taxon>
        <taxon>Bacillaceae</taxon>
        <taxon>Bacillus</taxon>
    </lineage>
</organism>
<evidence type="ECO:0000313" key="1">
    <source>
        <dbReference type="EMBL" id="MEI5909148.1"/>
    </source>
</evidence>
<comment type="caution">
    <text evidence="1">The sequence shown here is derived from an EMBL/GenBank/DDBJ whole genome shotgun (WGS) entry which is preliminary data.</text>
</comment>
<proteinExistence type="predicted"/>
<keyword evidence="2" id="KW-1185">Reference proteome</keyword>
<protein>
    <submittedName>
        <fullName evidence="1">Uncharacterized protein</fullName>
    </submittedName>
</protein>
<name>A0ABU8HJ50_9BACI</name>
<evidence type="ECO:0000313" key="2">
    <source>
        <dbReference type="Proteomes" id="UP001312865"/>
    </source>
</evidence>
<dbReference type="Proteomes" id="UP001312865">
    <property type="component" value="Unassembled WGS sequence"/>
</dbReference>
<dbReference type="RefSeq" id="WP_336588594.1">
    <property type="nucleotide sequence ID" value="NZ_JBBAXC010000020.1"/>
</dbReference>
<gene>
    <name evidence="1" type="ORF">WAK64_19030</name>
</gene>
<reference evidence="1 2" key="1">
    <citation type="journal article" date="2018" name="J. Microbiol.">
        <title>Bacillus spongiae sp. nov., isolated from sponge of Jeju Island.</title>
        <authorList>
            <person name="Lee G.E."/>
            <person name="Im W.T."/>
            <person name="Park J.S."/>
        </authorList>
    </citation>
    <scope>NUCLEOTIDE SEQUENCE [LARGE SCALE GENOMIC DNA]</scope>
    <source>
        <strain evidence="1 2">135PIL107-10</strain>
    </source>
</reference>
<accession>A0ABU8HJ50</accession>
<sequence>MASFVLLIKEYENNEVVVYRFGPNEDIIGKIELNKITGRLYEIKPIPDPNFSSEFYYKRAARRLAVIFSREGGVFPEKTAYQS</sequence>